<dbReference type="InterPro" id="IPR011333">
    <property type="entry name" value="SKP1/BTB/POZ_sf"/>
</dbReference>
<feature type="domain" description="SKP1 component dimerisation" evidence="2">
    <location>
        <begin position="116"/>
        <end position="161"/>
    </location>
</feature>
<dbReference type="InParanoid" id="A0A0V0QI55"/>
<evidence type="ECO:0000256" key="1">
    <source>
        <dbReference type="SAM" id="MobiDB-lite"/>
    </source>
</evidence>
<sequence>MQSPNIVLKSNQPNSQKSYSVPQDLAKKYLEVINNYDFEDQDSQEFELKLDEEQIELVLEFIQYHGLDNPPNPIPKPLPSSQLKLFVQEWDYNYITKLSQEELNNLMNTAHYLYCKEILELCSAYIASILLSNTLDELKETYNIQTELTPELEEQIKNDHKDTIFKGTQFEL</sequence>
<evidence type="ECO:0000313" key="3">
    <source>
        <dbReference type="EMBL" id="KRX01971.1"/>
    </source>
</evidence>
<dbReference type="GO" id="GO:0006511">
    <property type="term" value="P:ubiquitin-dependent protein catabolic process"/>
    <property type="evidence" value="ECO:0007669"/>
    <property type="project" value="InterPro"/>
</dbReference>
<dbReference type="InterPro" id="IPR016072">
    <property type="entry name" value="Skp1_comp_dimer"/>
</dbReference>
<reference evidence="3 4" key="1">
    <citation type="journal article" date="2015" name="Sci. Rep.">
        <title>Genome of the facultative scuticociliatosis pathogen Pseudocohnilembus persalinus provides insight into its virulence through horizontal gene transfer.</title>
        <authorList>
            <person name="Xiong J."/>
            <person name="Wang G."/>
            <person name="Cheng J."/>
            <person name="Tian M."/>
            <person name="Pan X."/>
            <person name="Warren A."/>
            <person name="Jiang C."/>
            <person name="Yuan D."/>
            <person name="Miao W."/>
        </authorList>
    </citation>
    <scope>NUCLEOTIDE SEQUENCE [LARGE SCALE GENOMIC DNA]</scope>
    <source>
        <strain evidence="3">36N120E</strain>
    </source>
</reference>
<evidence type="ECO:0000259" key="2">
    <source>
        <dbReference type="Pfam" id="PF01466"/>
    </source>
</evidence>
<protein>
    <submittedName>
        <fullName evidence="3">SKP1 component, dimerization</fullName>
    </submittedName>
</protein>
<comment type="caution">
    <text evidence="3">The sequence shown here is derived from an EMBL/GenBank/DDBJ whole genome shotgun (WGS) entry which is preliminary data.</text>
</comment>
<proteinExistence type="predicted"/>
<dbReference type="AlphaFoldDB" id="A0A0V0QI55"/>
<name>A0A0V0QI55_PSEPJ</name>
<feature type="region of interest" description="Disordered" evidence="1">
    <location>
        <begin position="1"/>
        <end position="20"/>
    </location>
</feature>
<dbReference type="Proteomes" id="UP000054937">
    <property type="component" value="Unassembled WGS sequence"/>
</dbReference>
<dbReference type="Pfam" id="PF01466">
    <property type="entry name" value="Skp1"/>
    <property type="match status" value="1"/>
</dbReference>
<dbReference type="Gene3D" id="3.30.710.10">
    <property type="entry name" value="Potassium Channel Kv1.1, Chain A"/>
    <property type="match status" value="1"/>
</dbReference>
<evidence type="ECO:0000313" key="4">
    <source>
        <dbReference type="Proteomes" id="UP000054937"/>
    </source>
</evidence>
<dbReference type="EMBL" id="LDAU01000159">
    <property type="protein sequence ID" value="KRX01971.1"/>
    <property type="molecule type" value="Genomic_DNA"/>
</dbReference>
<dbReference type="InterPro" id="IPR016897">
    <property type="entry name" value="SKP1"/>
</dbReference>
<gene>
    <name evidence="3" type="ORF">PPERSA_07616</name>
</gene>
<accession>A0A0V0QI55</accession>
<dbReference type="PANTHER" id="PTHR11165">
    <property type="entry name" value="SKP1"/>
    <property type="match status" value="1"/>
</dbReference>
<dbReference type="OMA" id="IKCAIST"/>
<dbReference type="FunCoup" id="A0A0V0QI55">
    <property type="interactions" value="257"/>
</dbReference>
<dbReference type="SUPFAM" id="SSF81382">
    <property type="entry name" value="Skp1 dimerisation domain-like"/>
    <property type="match status" value="1"/>
</dbReference>
<dbReference type="InterPro" id="IPR036296">
    <property type="entry name" value="SKP1-like_dim_sf"/>
</dbReference>
<keyword evidence="4" id="KW-1185">Reference proteome</keyword>
<organism evidence="3 4">
    <name type="scientific">Pseudocohnilembus persalinus</name>
    <name type="common">Ciliate</name>
    <dbReference type="NCBI Taxonomy" id="266149"/>
    <lineage>
        <taxon>Eukaryota</taxon>
        <taxon>Sar</taxon>
        <taxon>Alveolata</taxon>
        <taxon>Ciliophora</taxon>
        <taxon>Intramacronucleata</taxon>
        <taxon>Oligohymenophorea</taxon>
        <taxon>Scuticociliatia</taxon>
        <taxon>Philasterida</taxon>
        <taxon>Pseudocohnilembidae</taxon>
        <taxon>Pseudocohnilembus</taxon>
    </lineage>
</organism>
<dbReference type="OrthoDB" id="2342932at2759"/>